<comment type="cofactor">
    <cofactor evidence="1 8">
        <name>FAD</name>
        <dbReference type="ChEBI" id="CHEBI:57692"/>
    </cofactor>
</comment>
<dbReference type="InterPro" id="IPR054641">
    <property type="entry name" value="GlutCoADH_Des"/>
</dbReference>
<dbReference type="InterPro" id="IPR006089">
    <property type="entry name" value="Acyl-CoA_DH_CS"/>
</dbReference>
<proteinExistence type="inferred from homology"/>
<dbReference type="InterPro" id="IPR036250">
    <property type="entry name" value="AcylCo_DH-like_C"/>
</dbReference>
<dbReference type="InterPro" id="IPR009100">
    <property type="entry name" value="AcylCoA_DH/oxidase_NM_dom_sf"/>
</dbReference>
<dbReference type="FunFam" id="1.10.540.10:FF:000002">
    <property type="entry name" value="Acyl-CoA dehydrogenase FadE19"/>
    <property type="match status" value="1"/>
</dbReference>
<dbReference type="Proteomes" id="UP000441717">
    <property type="component" value="Unassembled WGS sequence"/>
</dbReference>
<name>A0A6N7IPD0_9FIRM</name>
<evidence type="ECO:0000259" key="11">
    <source>
        <dbReference type="Pfam" id="PF02771"/>
    </source>
</evidence>
<dbReference type="NCBIfam" id="NF045552">
    <property type="entry name" value="GlutCoADH_Des"/>
    <property type="match status" value="1"/>
</dbReference>
<dbReference type="FunFam" id="2.40.110.10:FF:000001">
    <property type="entry name" value="Acyl-CoA dehydrogenase, mitochondrial"/>
    <property type="match status" value="1"/>
</dbReference>
<dbReference type="SUPFAM" id="SSF56645">
    <property type="entry name" value="Acyl-CoA dehydrogenase NM domain-like"/>
    <property type="match status" value="1"/>
</dbReference>
<dbReference type="FunFam" id="1.20.140.10:FF:000001">
    <property type="entry name" value="Acyl-CoA dehydrogenase"/>
    <property type="match status" value="1"/>
</dbReference>
<accession>A0A6N7IPD0</accession>
<dbReference type="GO" id="GO:0050660">
    <property type="term" value="F:flavin adenine dinucleotide binding"/>
    <property type="evidence" value="ECO:0007669"/>
    <property type="project" value="InterPro"/>
</dbReference>
<dbReference type="SUPFAM" id="SSF47203">
    <property type="entry name" value="Acyl-CoA dehydrogenase C-terminal domain-like"/>
    <property type="match status" value="1"/>
</dbReference>
<keyword evidence="13" id="KW-1185">Reference proteome</keyword>
<comment type="pathway">
    <text evidence="2">Amino-acid degradation; L-valine degradation.</text>
</comment>
<dbReference type="Pfam" id="PF00441">
    <property type="entry name" value="Acyl-CoA_dh_1"/>
    <property type="match status" value="1"/>
</dbReference>
<sequence length="387" mass="42419">MTFDLPEELQDIKRVARDFAEEEILPTVDADDKAHRFRRDLVEKMGELGFLGCVIPEEYGGNGLGYLALTILVEEIARVHSSLRIIFAANTLGPAITIWRYGSEELKQKYLPGLTSGALVGCFAMTEPDAGSDVAAMKARATLEGDFYILNGSKMWISLAPVADIALVYAYTDPTRRAKGMSAFIVDMKSDGVVVESIKEKLGNWASPVGSITFENCRVPKGNLLGQEGQGFAICMQQLDNTRLASAAGAVGVAQACIDAAVAYATTREQFGQPIGKFQMIQDWVAQMVTETEAARLLTYRAAYLKDKGVPNTLETSMAKLFASETANKCADYALRIHSAYGYSEEYAVARFFRDAKYYQIVEGTSNIHKIIISQDALGYRKANRSS</sequence>
<gene>
    <name evidence="12" type="ORF">GFC01_05690</name>
</gene>
<evidence type="ECO:0000256" key="5">
    <source>
        <dbReference type="ARBA" id="ARBA00022630"/>
    </source>
</evidence>
<comment type="similarity">
    <text evidence="3 8">Belongs to the acyl-CoA dehydrogenase family.</text>
</comment>
<evidence type="ECO:0000256" key="4">
    <source>
        <dbReference type="ARBA" id="ARBA00022456"/>
    </source>
</evidence>
<dbReference type="PANTHER" id="PTHR43884:SF12">
    <property type="entry name" value="ISOVALERYL-COA DEHYDROGENASE, MITOCHONDRIAL-RELATED"/>
    <property type="match status" value="1"/>
</dbReference>
<evidence type="ECO:0000256" key="1">
    <source>
        <dbReference type="ARBA" id="ARBA00001974"/>
    </source>
</evidence>
<evidence type="ECO:0000256" key="8">
    <source>
        <dbReference type="RuleBase" id="RU362125"/>
    </source>
</evidence>
<protein>
    <submittedName>
        <fullName evidence="12">Acyl-CoA dehydrogenase</fullName>
    </submittedName>
</protein>
<dbReference type="RefSeq" id="WP_152945693.1">
    <property type="nucleotide sequence ID" value="NZ_WHYR01000011.1"/>
</dbReference>
<evidence type="ECO:0000313" key="12">
    <source>
        <dbReference type="EMBL" id="MQL51761.1"/>
    </source>
</evidence>
<comment type="caution">
    <text evidence="12">The sequence shown here is derived from an EMBL/GenBank/DDBJ whole genome shotgun (WGS) entry which is preliminary data.</text>
</comment>
<dbReference type="InterPro" id="IPR046373">
    <property type="entry name" value="Acyl-CoA_Oxase/DH_mid-dom_sf"/>
</dbReference>
<dbReference type="OrthoDB" id="9802447at2"/>
<feature type="domain" description="Acyl-CoA dehydrogenase/oxidase C-terminal" evidence="9">
    <location>
        <begin position="229"/>
        <end position="376"/>
    </location>
</feature>
<keyword evidence="4" id="KW-0101">Branched-chain amino acid catabolism</keyword>
<evidence type="ECO:0000313" key="13">
    <source>
        <dbReference type="Proteomes" id="UP000441717"/>
    </source>
</evidence>
<evidence type="ECO:0000259" key="10">
    <source>
        <dbReference type="Pfam" id="PF02770"/>
    </source>
</evidence>
<dbReference type="InterPro" id="IPR037069">
    <property type="entry name" value="AcylCoA_DH/ox_N_sf"/>
</dbReference>
<feature type="domain" description="Acyl-CoA oxidase/dehydrogenase middle" evidence="10">
    <location>
        <begin position="122"/>
        <end position="217"/>
    </location>
</feature>
<dbReference type="InterPro" id="IPR013786">
    <property type="entry name" value="AcylCoA_DH/ox_N"/>
</dbReference>
<evidence type="ECO:0000256" key="7">
    <source>
        <dbReference type="ARBA" id="ARBA00023002"/>
    </source>
</evidence>
<keyword evidence="7 8" id="KW-0560">Oxidoreductase</keyword>
<evidence type="ECO:0000256" key="3">
    <source>
        <dbReference type="ARBA" id="ARBA00009347"/>
    </source>
</evidence>
<reference evidence="12 13" key="1">
    <citation type="submission" date="2019-10" db="EMBL/GenBank/DDBJ databases">
        <title>Comparative genomics of sulfur disproportionating microorganisms.</title>
        <authorList>
            <person name="Ward L.M."/>
            <person name="Bertran E."/>
            <person name="Johnston D."/>
        </authorList>
    </citation>
    <scope>NUCLEOTIDE SEQUENCE [LARGE SCALE GENOMIC DNA]</scope>
    <source>
        <strain evidence="12 13">DSM 14055</strain>
    </source>
</reference>
<dbReference type="Pfam" id="PF02770">
    <property type="entry name" value="Acyl-CoA_dh_M"/>
    <property type="match status" value="1"/>
</dbReference>
<evidence type="ECO:0000256" key="2">
    <source>
        <dbReference type="ARBA" id="ARBA00005109"/>
    </source>
</evidence>
<evidence type="ECO:0000259" key="9">
    <source>
        <dbReference type="Pfam" id="PF00441"/>
    </source>
</evidence>
<dbReference type="Pfam" id="PF02771">
    <property type="entry name" value="Acyl-CoA_dh_N"/>
    <property type="match status" value="1"/>
</dbReference>
<organism evidence="12 13">
    <name type="scientific">Desulfofundulus thermobenzoicus</name>
    <dbReference type="NCBI Taxonomy" id="29376"/>
    <lineage>
        <taxon>Bacteria</taxon>
        <taxon>Bacillati</taxon>
        <taxon>Bacillota</taxon>
        <taxon>Clostridia</taxon>
        <taxon>Eubacteriales</taxon>
        <taxon>Peptococcaceae</taxon>
        <taxon>Desulfofundulus</taxon>
    </lineage>
</organism>
<dbReference type="InterPro" id="IPR006091">
    <property type="entry name" value="Acyl-CoA_Oxase/DH_mid-dom"/>
</dbReference>
<dbReference type="Gene3D" id="1.10.540.10">
    <property type="entry name" value="Acyl-CoA dehydrogenase/oxidase, N-terminal domain"/>
    <property type="match status" value="1"/>
</dbReference>
<evidence type="ECO:0000256" key="6">
    <source>
        <dbReference type="ARBA" id="ARBA00022827"/>
    </source>
</evidence>
<dbReference type="Gene3D" id="2.40.110.10">
    <property type="entry name" value="Butyryl-CoA Dehydrogenase, subunit A, domain 2"/>
    <property type="match status" value="1"/>
</dbReference>
<keyword evidence="5 8" id="KW-0285">Flavoprotein</keyword>
<dbReference type="PANTHER" id="PTHR43884">
    <property type="entry name" value="ACYL-COA DEHYDROGENASE"/>
    <property type="match status" value="1"/>
</dbReference>
<dbReference type="PIRSF" id="PIRSF016578">
    <property type="entry name" value="HsaA"/>
    <property type="match status" value="1"/>
</dbReference>
<feature type="domain" description="Acyl-CoA dehydrogenase/oxidase N-terminal" evidence="11">
    <location>
        <begin position="7"/>
        <end position="117"/>
    </location>
</feature>
<dbReference type="GO" id="GO:0003995">
    <property type="term" value="F:acyl-CoA dehydrogenase activity"/>
    <property type="evidence" value="ECO:0007669"/>
    <property type="project" value="InterPro"/>
</dbReference>
<dbReference type="GO" id="GO:0009083">
    <property type="term" value="P:branched-chain amino acid catabolic process"/>
    <property type="evidence" value="ECO:0007669"/>
    <property type="project" value="UniProtKB-KW"/>
</dbReference>
<keyword evidence="6 8" id="KW-0274">FAD</keyword>
<dbReference type="AlphaFoldDB" id="A0A6N7IPD0"/>
<dbReference type="EMBL" id="WHYR01000011">
    <property type="protein sequence ID" value="MQL51761.1"/>
    <property type="molecule type" value="Genomic_DNA"/>
</dbReference>
<dbReference type="InterPro" id="IPR009075">
    <property type="entry name" value="AcylCo_DH/oxidase_C"/>
</dbReference>
<dbReference type="PROSITE" id="PS00072">
    <property type="entry name" value="ACYL_COA_DH_1"/>
    <property type="match status" value="1"/>
</dbReference>
<dbReference type="Gene3D" id="1.20.140.10">
    <property type="entry name" value="Butyryl-CoA Dehydrogenase, subunit A, domain 3"/>
    <property type="match status" value="1"/>
</dbReference>